<evidence type="ECO:0000256" key="5">
    <source>
        <dbReference type="ARBA" id="ARBA00023098"/>
    </source>
</evidence>
<sequence>MFLLPISKNSFLFFIVAFVILDFFDYLYHFMMHKTPLFWKFHQVHHSDLDVDITTTVREHPGETFIRVSYSILIICLIGATPWVLIFKQFIQSSSNIISHSKTKLPKKLNNIISKFFVTPNTHHIHHHYQLPYTDSNFGDVLTIWDQLFSTFRHLKQSEIICGVDTNMVRKDNENFKKLILRPFQEKDKCSKHDVKPKVKILKVNGFIIGLLATSNIISSQTVVKGILTDEKNEPIVSANIVFLGSNESTLTDSTGKFILKSNSNFTTINVSYIGFENKVVPLKKLKTEDLKIALKKQTIILNEVAIKSRSKKKLKNKENPAYKILENIWKNKKKNGLQLATSYEYEKYTSIELGMDNLDTSFVKKMLKKDFDSFALKMKTDFNNKFFVPIELIENNKKIYGNNHLKKERIDIDGSRATGIKQQGKIFDRIANVFQEIDVYQNNITILNKNFVSPISSEGFGTYNYELSDSTFVGDKKYYSIRFYPRESRDFAFRGSFIVDSKNYALTKIEMQTPRKMNLNFVRNFEFTKTFTIQNDSIYLPLSNEYKADFTLLTKEENEKGIYVIKKEKFCNYILNAPKDVDFYDKQILQLTSKQFEKDSVYWKNKQDKETKDLYKVVNVIKDTKKIKAVIGTIYILSDGYVPLFKGLQTGNIWTTAASNQIEGLRLRLGFRTFISDEDLFRVEGFTAYGSKDKITKYGLEARYLITNTPRLTISAAFLKDNEQMGLTQFNGIHLLPEADKSSKALFNRGQNYFLSKIQKSMFRFDVEPAKNLHLGFTFTHNIIQSADPHQFSLDYLDVNSDQIKSATTNLKSDIYLTYTPGKETSGFGVDEKLGIKLHPIFMFNYERGYKNVFGGSFNYNRLQVLYNNPISLGKFGIFDATVGAGKTFEATPLSLLTTVSANQTYFLLPNTFALLDYYEFVADTYAEGHFEQHFNGLLLNRIPIIKKLNWRSLLTIRGVYGTISNGSIAINQSSIHYVAPTKLYYEYGFGFENIGYGNVRPFRLDFIWRSNFQNFNGPVNPGFGIRIGLKTSF</sequence>
<evidence type="ECO:0000313" key="10">
    <source>
        <dbReference type="Proteomes" id="UP000295479"/>
    </source>
</evidence>
<evidence type="ECO:0000256" key="6">
    <source>
        <dbReference type="ARBA" id="ARBA00023136"/>
    </source>
</evidence>
<feature type="transmembrane region" description="Helical" evidence="7">
    <location>
        <begin position="68"/>
        <end position="87"/>
    </location>
</feature>
<feature type="domain" description="Fatty acid hydroxylase" evidence="8">
    <location>
        <begin position="14"/>
        <end position="151"/>
    </location>
</feature>
<gene>
    <name evidence="9" type="ORF">E0F76_12675</name>
</gene>
<dbReference type="Pfam" id="PF13715">
    <property type="entry name" value="CarbopepD_reg_2"/>
    <property type="match status" value="1"/>
</dbReference>
<reference evidence="9 10" key="1">
    <citation type="submission" date="2019-03" db="EMBL/GenBank/DDBJ databases">
        <title>Flavobacterium AR-3-4 sp. nov. isolated from arctic soil.</title>
        <authorList>
            <person name="Chaudhary D.K."/>
        </authorList>
    </citation>
    <scope>NUCLEOTIDE SEQUENCE [LARGE SCALE GENOMIC DNA]</scope>
    <source>
        <strain evidence="9 10">AR-3-4</strain>
    </source>
</reference>
<dbReference type="GO" id="GO:0005506">
    <property type="term" value="F:iron ion binding"/>
    <property type="evidence" value="ECO:0007669"/>
    <property type="project" value="InterPro"/>
</dbReference>
<dbReference type="SUPFAM" id="SSF49464">
    <property type="entry name" value="Carboxypeptidase regulatory domain-like"/>
    <property type="match status" value="1"/>
</dbReference>
<keyword evidence="3 7" id="KW-1133">Transmembrane helix</keyword>
<feature type="transmembrane region" description="Helical" evidence="7">
    <location>
        <begin position="12"/>
        <end position="31"/>
    </location>
</feature>
<dbReference type="RefSeq" id="WP_132006557.1">
    <property type="nucleotide sequence ID" value="NZ_SMFK01000008.1"/>
</dbReference>
<keyword evidence="10" id="KW-1185">Reference proteome</keyword>
<comment type="subcellular location">
    <subcellularLocation>
        <location evidence="1">Endomembrane system</location>
        <topology evidence="1">Multi-pass membrane protein</topology>
    </subcellularLocation>
</comment>
<dbReference type="Proteomes" id="UP000295479">
    <property type="component" value="Unassembled WGS sequence"/>
</dbReference>
<keyword evidence="2 7" id="KW-0812">Transmembrane</keyword>
<accession>A0A4R5C856</accession>
<evidence type="ECO:0000256" key="4">
    <source>
        <dbReference type="ARBA" id="ARBA00023002"/>
    </source>
</evidence>
<dbReference type="GO" id="GO:0008610">
    <property type="term" value="P:lipid biosynthetic process"/>
    <property type="evidence" value="ECO:0007669"/>
    <property type="project" value="InterPro"/>
</dbReference>
<dbReference type="GO" id="GO:0050479">
    <property type="term" value="F:glyceryl-ether monooxygenase activity"/>
    <property type="evidence" value="ECO:0007669"/>
    <property type="project" value="TreeGrafter"/>
</dbReference>
<dbReference type="PANTHER" id="PTHR21624">
    <property type="entry name" value="STEROL DESATURASE-RELATED PROTEIN"/>
    <property type="match status" value="1"/>
</dbReference>
<evidence type="ECO:0000256" key="2">
    <source>
        <dbReference type="ARBA" id="ARBA00022692"/>
    </source>
</evidence>
<dbReference type="Pfam" id="PF18939">
    <property type="entry name" value="DUF5686"/>
    <property type="match status" value="1"/>
</dbReference>
<keyword evidence="4" id="KW-0560">Oxidoreductase</keyword>
<dbReference type="OrthoDB" id="983143at2"/>
<dbReference type="InterPro" id="IPR008969">
    <property type="entry name" value="CarboxyPept-like_regulatory"/>
</dbReference>
<keyword evidence="5" id="KW-0443">Lipid metabolism</keyword>
<dbReference type="InterPro" id="IPR006694">
    <property type="entry name" value="Fatty_acid_hydroxylase"/>
</dbReference>
<dbReference type="GO" id="GO:0012505">
    <property type="term" value="C:endomembrane system"/>
    <property type="evidence" value="ECO:0007669"/>
    <property type="project" value="UniProtKB-SubCell"/>
</dbReference>
<keyword evidence="9" id="KW-0121">Carboxypeptidase</keyword>
<dbReference type="Gene3D" id="2.60.40.1120">
    <property type="entry name" value="Carboxypeptidase-like, regulatory domain"/>
    <property type="match status" value="1"/>
</dbReference>
<dbReference type="AlphaFoldDB" id="A0A4R5C856"/>
<dbReference type="InterPro" id="IPR043741">
    <property type="entry name" value="DUF5686"/>
</dbReference>
<dbReference type="EMBL" id="SMFK01000008">
    <property type="protein sequence ID" value="TDD95958.1"/>
    <property type="molecule type" value="Genomic_DNA"/>
</dbReference>
<dbReference type="GO" id="GO:0004180">
    <property type="term" value="F:carboxypeptidase activity"/>
    <property type="evidence" value="ECO:0007669"/>
    <property type="project" value="UniProtKB-KW"/>
</dbReference>
<evidence type="ECO:0000256" key="1">
    <source>
        <dbReference type="ARBA" id="ARBA00004127"/>
    </source>
</evidence>
<dbReference type="Pfam" id="PF04116">
    <property type="entry name" value="FA_hydroxylase"/>
    <property type="match status" value="1"/>
</dbReference>
<protein>
    <submittedName>
        <fullName evidence="9">Carboxypeptidase-like regulatory domain-containing protein</fullName>
    </submittedName>
</protein>
<evidence type="ECO:0000313" key="9">
    <source>
        <dbReference type="EMBL" id="TDD95958.1"/>
    </source>
</evidence>
<evidence type="ECO:0000256" key="7">
    <source>
        <dbReference type="SAM" id="Phobius"/>
    </source>
</evidence>
<organism evidence="9 10">
    <name type="scientific">Flavobacterium cellulosilyticum</name>
    <dbReference type="NCBI Taxonomy" id="2541731"/>
    <lineage>
        <taxon>Bacteria</taxon>
        <taxon>Pseudomonadati</taxon>
        <taxon>Bacteroidota</taxon>
        <taxon>Flavobacteriia</taxon>
        <taxon>Flavobacteriales</taxon>
        <taxon>Flavobacteriaceae</taxon>
        <taxon>Flavobacterium</taxon>
    </lineage>
</organism>
<keyword evidence="9" id="KW-0378">Hydrolase</keyword>
<proteinExistence type="predicted"/>
<dbReference type="InterPro" id="IPR051689">
    <property type="entry name" value="Sterol_desaturase/TMEM195"/>
</dbReference>
<comment type="caution">
    <text evidence="9">The sequence shown here is derived from an EMBL/GenBank/DDBJ whole genome shotgun (WGS) entry which is preliminary data.</text>
</comment>
<dbReference type="GO" id="GO:0006643">
    <property type="term" value="P:membrane lipid metabolic process"/>
    <property type="evidence" value="ECO:0007669"/>
    <property type="project" value="TreeGrafter"/>
</dbReference>
<evidence type="ECO:0000256" key="3">
    <source>
        <dbReference type="ARBA" id="ARBA00022989"/>
    </source>
</evidence>
<dbReference type="PANTHER" id="PTHR21624:SF1">
    <property type="entry name" value="ALKYLGLYCEROL MONOOXYGENASE"/>
    <property type="match status" value="1"/>
</dbReference>
<dbReference type="GO" id="GO:0016020">
    <property type="term" value="C:membrane"/>
    <property type="evidence" value="ECO:0007669"/>
    <property type="project" value="GOC"/>
</dbReference>
<name>A0A4R5C856_9FLAO</name>
<keyword evidence="9" id="KW-0645">Protease</keyword>
<keyword evidence="6 7" id="KW-0472">Membrane</keyword>
<evidence type="ECO:0000259" key="8">
    <source>
        <dbReference type="Pfam" id="PF04116"/>
    </source>
</evidence>